<dbReference type="SUPFAM" id="SSF46689">
    <property type="entry name" value="Homeodomain-like"/>
    <property type="match status" value="1"/>
</dbReference>
<organism evidence="2 3">
    <name type="scientific">Candidatus Propionivibrio aalborgensis</name>
    <dbReference type="NCBI Taxonomy" id="1860101"/>
    <lineage>
        <taxon>Bacteria</taxon>
        <taxon>Pseudomonadati</taxon>
        <taxon>Pseudomonadota</taxon>
        <taxon>Betaproteobacteria</taxon>
        <taxon>Rhodocyclales</taxon>
        <taxon>Rhodocyclaceae</taxon>
        <taxon>Propionivibrio</taxon>
    </lineage>
</organism>
<evidence type="ECO:0000259" key="1">
    <source>
        <dbReference type="Pfam" id="PF13358"/>
    </source>
</evidence>
<reference evidence="2 3" key="1">
    <citation type="submission" date="2016-06" db="EMBL/GenBank/DDBJ databases">
        <authorList>
            <person name="Kjaerup R.B."/>
            <person name="Dalgaard T.S."/>
            <person name="Juul-Madsen H.R."/>
        </authorList>
    </citation>
    <scope>NUCLEOTIDE SEQUENCE [LARGE SCALE GENOMIC DNA]</scope>
    <source>
        <strain evidence="2">2</strain>
    </source>
</reference>
<evidence type="ECO:0000313" key="2">
    <source>
        <dbReference type="EMBL" id="SBT06406.1"/>
    </source>
</evidence>
<feature type="domain" description="Tc1-like transposase DDE" evidence="1">
    <location>
        <begin position="231"/>
        <end position="352"/>
    </location>
</feature>
<dbReference type="InterPro" id="IPR009057">
    <property type="entry name" value="Homeodomain-like_sf"/>
</dbReference>
<dbReference type="InterPro" id="IPR047655">
    <property type="entry name" value="Transpos_IS630-like"/>
</dbReference>
<dbReference type="AlphaFoldDB" id="A0A1A8XP40"/>
<dbReference type="Gene3D" id="3.30.420.10">
    <property type="entry name" value="Ribonuclease H-like superfamily/Ribonuclease H"/>
    <property type="match status" value="1"/>
</dbReference>
<dbReference type="Proteomes" id="UP000199600">
    <property type="component" value="Unassembled WGS sequence"/>
</dbReference>
<gene>
    <name evidence="2" type="ORF">PROAA_1870001</name>
</gene>
<keyword evidence="3" id="KW-1185">Reference proteome</keyword>
<dbReference type="SUPFAM" id="SSF53098">
    <property type="entry name" value="Ribonuclease H-like"/>
    <property type="match status" value="1"/>
</dbReference>
<proteinExistence type="predicted"/>
<dbReference type="InterPro" id="IPR038717">
    <property type="entry name" value="Tc1-like_DDE_dom"/>
</dbReference>
<dbReference type="RefSeq" id="WP_186410491.1">
    <property type="nucleotide sequence ID" value="NZ_FLQY01000098.1"/>
</dbReference>
<protein>
    <submittedName>
        <fullName evidence="2">Transposase</fullName>
    </submittedName>
</protein>
<name>A0A1A8XP40_9RHOO</name>
<dbReference type="EMBL" id="FLQY01000098">
    <property type="protein sequence ID" value="SBT06406.1"/>
    <property type="molecule type" value="Genomic_DNA"/>
</dbReference>
<evidence type="ECO:0000313" key="3">
    <source>
        <dbReference type="Proteomes" id="UP000199600"/>
    </source>
</evidence>
<dbReference type="InterPro" id="IPR012337">
    <property type="entry name" value="RNaseH-like_sf"/>
</dbReference>
<dbReference type="Pfam" id="PF13358">
    <property type="entry name" value="DDE_3"/>
    <property type="match status" value="1"/>
</dbReference>
<dbReference type="GO" id="GO:0003676">
    <property type="term" value="F:nucleic acid binding"/>
    <property type="evidence" value="ECO:0007669"/>
    <property type="project" value="InterPro"/>
</dbReference>
<dbReference type="InterPro" id="IPR036397">
    <property type="entry name" value="RNaseH_sf"/>
</dbReference>
<sequence length="379" mass="42272">MARKTKRAALVLADEQRAMLTELSGSRTAPIREVERAKILLGYAEGASISGLMRRVGVGRPMIYKCIDKALAAGVGAGLKDAYHRPHEPEITDEAKAWVVSIACTKPKDHGLAAELWSISALARFVCEGAEAAGHPRLAQAGKSTVWRILNEHDIKPHKIRYYLERRDPEFDRKMQDVLLVYRDVSIYTDGAVHDGRPDPIYTVSVDEKPGVQALGLTAPDLPPVPGKAATVARDYEYVRHGTVSILAGIDLHSGHIFAHAEDRHRSVEFIALLKEIDAYYPPEAIIRVVLDNHSAHISKETMAFLATRPGRFEYVHTPKHGSWLNLIECAFSKMARTFLRHIRVASLDELKARILKGIDEMNQLPAVFRWNKFDIGIV</sequence>
<dbReference type="NCBIfam" id="NF033545">
    <property type="entry name" value="transpos_IS630"/>
    <property type="match status" value="1"/>
</dbReference>
<accession>A0A1A8XP40</accession>